<evidence type="ECO:0000313" key="3">
    <source>
        <dbReference type="EMBL" id="SDR88754.1"/>
    </source>
</evidence>
<keyword evidence="2" id="KW-1133">Transmembrane helix</keyword>
<feature type="transmembrane region" description="Helical" evidence="2">
    <location>
        <begin position="116"/>
        <end position="134"/>
    </location>
</feature>
<reference evidence="3 4" key="1">
    <citation type="submission" date="2016-10" db="EMBL/GenBank/DDBJ databases">
        <authorList>
            <person name="de Groot N.N."/>
        </authorList>
    </citation>
    <scope>NUCLEOTIDE SEQUENCE [LARGE SCALE GENOMIC DNA]</scope>
    <source>
        <strain evidence="3 4">DSM 21741</strain>
    </source>
</reference>
<dbReference type="AlphaFoldDB" id="A0A1H1MPP3"/>
<name>A0A1H1MPP3_9ACTN</name>
<evidence type="ECO:0000256" key="1">
    <source>
        <dbReference type="SAM" id="MobiDB-lite"/>
    </source>
</evidence>
<accession>A0A1H1MPP3</accession>
<gene>
    <name evidence="3" type="ORF">SAMN04488543_0683</name>
</gene>
<evidence type="ECO:0000256" key="2">
    <source>
        <dbReference type="SAM" id="Phobius"/>
    </source>
</evidence>
<dbReference type="EMBL" id="LT629749">
    <property type="protein sequence ID" value="SDR88754.1"/>
    <property type="molecule type" value="Genomic_DNA"/>
</dbReference>
<dbReference type="Proteomes" id="UP000199092">
    <property type="component" value="Chromosome I"/>
</dbReference>
<proteinExistence type="predicted"/>
<keyword evidence="2" id="KW-0472">Membrane</keyword>
<organism evidence="3 4">
    <name type="scientific">Friedmanniella luteola</name>
    <dbReference type="NCBI Taxonomy" id="546871"/>
    <lineage>
        <taxon>Bacteria</taxon>
        <taxon>Bacillati</taxon>
        <taxon>Actinomycetota</taxon>
        <taxon>Actinomycetes</taxon>
        <taxon>Propionibacteriales</taxon>
        <taxon>Nocardioidaceae</taxon>
        <taxon>Friedmanniella</taxon>
    </lineage>
</organism>
<evidence type="ECO:0000313" key="4">
    <source>
        <dbReference type="Proteomes" id="UP000199092"/>
    </source>
</evidence>
<feature type="compositionally biased region" description="Low complexity" evidence="1">
    <location>
        <begin position="228"/>
        <end position="237"/>
    </location>
</feature>
<keyword evidence="2" id="KW-0812">Transmembrane</keyword>
<keyword evidence="4" id="KW-1185">Reference proteome</keyword>
<dbReference type="STRING" id="546871.SAMN04488543_0683"/>
<feature type="region of interest" description="Disordered" evidence="1">
    <location>
        <begin position="211"/>
        <end position="252"/>
    </location>
</feature>
<feature type="compositionally biased region" description="Basic and acidic residues" evidence="1">
    <location>
        <begin position="238"/>
        <end position="252"/>
    </location>
</feature>
<sequence length="252" mass="27025">MIFGAIAIAWLAYLVPHFVRRREEELVVDEADPASRFSESMRIVRHGTAPLLNQDLSPIAEYEVSTPLTRRAAIHELRRLEQVAASRRRRVLLVLLALLSATVAVAALGLVPWGLVLVPGALLVAFLAVARVSVRALRRELDARFARVRRGSDTESTVRLSRKDLVAATSAPAKALTTASASSALWDPVPITVPTYVSKPLAPRTVRTIDLSGPGVASSTRHDGPVTADAPAAPVRAARSDVEDDGRQAAAS</sequence>
<protein>
    <submittedName>
        <fullName evidence="3">Uncharacterized protein</fullName>
    </submittedName>
</protein>
<feature type="transmembrane region" description="Helical" evidence="2">
    <location>
        <begin position="91"/>
        <end position="110"/>
    </location>
</feature>